<feature type="compositionally biased region" description="Polar residues" evidence="11">
    <location>
        <begin position="490"/>
        <end position="512"/>
    </location>
</feature>
<accession>A0A8C0X660</accession>
<dbReference type="InterPro" id="IPR043522">
    <property type="entry name" value="DDIAS"/>
</dbReference>
<dbReference type="GO" id="GO:0006915">
    <property type="term" value="P:apoptotic process"/>
    <property type="evidence" value="ECO:0007669"/>
    <property type="project" value="UniProtKB-KW"/>
</dbReference>
<evidence type="ECO:0000256" key="9">
    <source>
        <dbReference type="ARBA" id="ARBA00069059"/>
    </source>
</evidence>
<evidence type="ECO:0000256" key="11">
    <source>
        <dbReference type="SAM" id="MobiDB-lite"/>
    </source>
</evidence>
<dbReference type="GO" id="GO:1902230">
    <property type="term" value="P:negative regulation of intrinsic apoptotic signaling pathway in response to DNA damage"/>
    <property type="evidence" value="ECO:0007669"/>
    <property type="project" value="InterPro"/>
</dbReference>
<dbReference type="InterPro" id="IPR012340">
    <property type="entry name" value="NA-bd_OB-fold"/>
</dbReference>
<dbReference type="RefSeq" id="XP_020035158.1">
    <property type="nucleotide sequence ID" value="XM_020179569.1"/>
</dbReference>
<keyword evidence="6" id="KW-0539">Nucleus</keyword>
<feature type="compositionally biased region" description="Polar residues" evidence="11">
    <location>
        <begin position="829"/>
        <end position="844"/>
    </location>
</feature>
<dbReference type="FunFam" id="2.40.50.140:FF:000217">
    <property type="entry name" value="DNA damage induced apoptosis suppressor"/>
    <property type="match status" value="1"/>
</dbReference>
<proteinExistence type="predicted"/>
<dbReference type="GO" id="GO:0005634">
    <property type="term" value="C:nucleus"/>
    <property type="evidence" value="ECO:0007669"/>
    <property type="project" value="UniProtKB-SubCell"/>
</dbReference>
<dbReference type="CTD" id="220042"/>
<evidence type="ECO:0000313" key="14">
    <source>
        <dbReference type="Ensembl" id="ENSCCNP00000020926.1"/>
    </source>
</evidence>
<gene>
    <name evidence="14 16" type="primary">Ddias</name>
</gene>
<dbReference type="Proteomes" id="UP001732720">
    <property type="component" value="Chromosome 1"/>
</dbReference>
<evidence type="ECO:0000256" key="1">
    <source>
        <dbReference type="ARBA" id="ARBA00004123"/>
    </source>
</evidence>
<keyword evidence="5" id="KW-0338">Growth arrest</keyword>
<sequence>MNRRRKFLLASVLALQNSSFIYPSCQKCFSRIILVSKRSNCPKCGCTGEAKNASYRYKLSLKVAESNKLFVITVFGSCLDTFFGLTATALHRYIEDPKKIPETLDSDTTQNLLTKAVETCFIGQSFVFGVTNFENHCGHGSYSHNFLQECCDPKREVRSLVACQIVLPDPRVAGFTVIDYFHQFLQTSSFRKFHCGSPEPNSHLLALNHSNSDLSSIHGPDSPSYFLEPHNRDNFSRFWQPSLELTSIVSQLTDNGDFSALEQSRAVGTLQNRQCLSFAGVADSISCHDPIQGSWSLVSYMDKKSTAEKSGEGVHLQDNHLSAVHSSHHEIGVTNSNRFPLKIQELVESSNTESIHGAIEIKTRYSQHALPCQQPHDVHITTSLQERSTCSPPLSFRQEGTDNGSQDCDPIIWDDLPFSESLNKFLEVIESEIPITQTDAKSRKHDVDDDISIFHTDHSRLSVTPQRTAGAPPPVALRSSEATVKESSSKDNFFSNCEANPSPSTQKELQVDNTEEADSISSNVRDISEYFLPNAYLSALFLPSKDLETTVTHKKTLSLISQRDEITLRPSTSETEHSCVKYCNGCGEKSHSEMSEKLTILCPRKFNDVSDLCKFENKQYHRWPKNQGDSFTICRKLMYPLESLCSSPSRSTNTLKEKPYRPVSRNLSQDSSAGHEGSYNASVDLFDDTAKDKDSATEMTKGSQGILLQWETRLTKNYPAHSDFPLRSLSENAKQSAQSISASRYPRMCSPPPHFQSDSEYDLEDSQDFVPCSQSTPVAGFHQTRIRGMNGAFKKIPTFYSDLDAEYQKIKVSFENDNQQVIPSHPKNIKTTSQKSRSHTISSLTQPDVANSIAECLETDVSEWVPPTTQKVFPSDRLRFQVMGLRKCLAAHNSPYQKELPRKKLKHVKQRTDVCLIKKLKNKMTAIVAKKKTPEHNSKQSVWNSKESVLGLDSFSEVKCYLTFSENCPPSVSETKSAWSPELFS</sequence>
<comment type="subcellular location">
    <subcellularLocation>
        <location evidence="2">Cytoplasm</location>
    </subcellularLocation>
    <subcellularLocation>
        <location evidence="1">Nucleus</location>
    </subcellularLocation>
</comment>
<feature type="region of interest" description="Disordered" evidence="11">
    <location>
        <begin position="646"/>
        <end position="680"/>
    </location>
</feature>
<comment type="function">
    <text evidence="8">May be an anti-apoptotic protein involved in DNA repair or cell survival.</text>
</comment>
<dbReference type="KEGG" id="ccan:109696501"/>
<reference evidence="14" key="1">
    <citation type="submission" date="2023-09" db="UniProtKB">
        <authorList>
            <consortium name="Ensembl"/>
        </authorList>
    </citation>
    <scope>IDENTIFICATION</scope>
</reference>
<evidence type="ECO:0000256" key="6">
    <source>
        <dbReference type="ARBA" id="ARBA00023242"/>
    </source>
</evidence>
<evidence type="ECO:0000256" key="10">
    <source>
        <dbReference type="ARBA" id="ARBA00075896"/>
    </source>
</evidence>
<dbReference type="Pfam" id="PF08646">
    <property type="entry name" value="Rep_fac-A_C"/>
    <property type="match status" value="1"/>
</dbReference>
<feature type="domain" description="Replication factor A C-terminal" evidence="13">
    <location>
        <begin position="10"/>
        <end position="95"/>
    </location>
</feature>
<feature type="chain" id="PRO_5044674461" description="DNA damage-induced apoptosis suppressor protein" evidence="12">
    <location>
        <begin position="21"/>
        <end position="985"/>
    </location>
</feature>
<evidence type="ECO:0000259" key="13">
    <source>
        <dbReference type="Pfam" id="PF08646"/>
    </source>
</evidence>
<dbReference type="Gene3D" id="2.40.50.140">
    <property type="entry name" value="Nucleic acid-binding proteins"/>
    <property type="match status" value="1"/>
</dbReference>
<evidence type="ECO:0000256" key="7">
    <source>
        <dbReference type="ARBA" id="ARBA00023306"/>
    </source>
</evidence>
<dbReference type="OrthoDB" id="9948238at2759"/>
<keyword evidence="4" id="KW-0053">Apoptosis</keyword>
<dbReference type="GeneID" id="109696501"/>
<reference evidence="16" key="2">
    <citation type="submission" date="2025-04" db="UniProtKB">
        <authorList>
            <consortium name="RefSeq"/>
        </authorList>
    </citation>
    <scope>IDENTIFICATION</scope>
    <source>
        <tissue evidence="16">Leukocyte</tissue>
    </source>
</reference>
<dbReference type="GO" id="GO:0051726">
    <property type="term" value="P:regulation of cell cycle"/>
    <property type="evidence" value="ECO:0007669"/>
    <property type="project" value="UniProtKB-KW"/>
</dbReference>
<feature type="region of interest" description="Disordered" evidence="11">
    <location>
        <begin position="486"/>
        <end position="520"/>
    </location>
</feature>
<evidence type="ECO:0000256" key="4">
    <source>
        <dbReference type="ARBA" id="ARBA00022703"/>
    </source>
</evidence>
<keyword evidence="15" id="KW-1185">Reference proteome</keyword>
<evidence type="ECO:0000256" key="5">
    <source>
        <dbReference type="ARBA" id="ARBA00022810"/>
    </source>
</evidence>
<dbReference type="SUPFAM" id="SSF50249">
    <property type="entry name" value="Nucleic acid-binding proteins"/>
    <property type="match status" value="1"/>
</dbReference>
<keyword evidence="7" id="KW-0131">Cell cycle</keyword>
<dbReference type="PANTHER" id="PTHR35537:SF1">
    <property type="entry name" value="DNA DAMAGE-INDUCED APOPTOSIS SUPPRESSOR PROTEIN"/>
    <property type="match status" value="1"/>
</dbReference>
<dbReference type="PANTHER" id="PTHR35537">
    <property type="entry name" value="DNA DAMAGE-INDUCIBLE APOPTOSIS SUPPRESSOR PROTEIN DDIAS"/>
    <property type="match status" value="1"/>
</dbReference>
<evidence type="ECO:0000256" key="3">
    <source>
        <dbReference type="ARBA" id="ARBA00022490"/>
    </source>
</evidence>
<evidence type="ECO:0000313" key="16">
    <source>
        <dbReference type="RefSeq" id="XP_020035158.1"/>
    </source>
</evidence>
<evidence type="ECO:0000256" key="2">
    <source>
        <dbReference type="ARBA" id="ARBA00004496"/>
    </source>
</evidence>
<evidence type="ECO:0000256" key="8">
    <source>
        <dbReference type="ARBA" id="ARBA00053253"/>
    </source>
</evidence>
<dbReference type="Ensembl" id="ENSCCNT00000026980.1">
    <property type="protein sequence ID" value="ENSCCNP00000020926.1"/>
    <property type="gene ID" value="ENSCCNG00000020816.1"/>
</dbReference>
<evidence type="ECO:0000256" key="12">
    <source>
        <dbReference type="SAM" id="SignalP"/>
    </source>
</evidence>
<keyword evidence="3" id="KW-0963">Cytoplasm</keyword>
<name>A0A8C0X660_CASCN</name>
<protein>
    <recommendedName>
        <fullName evidence="9">DNA damage-induced apoptosis suppressor protein</fullName>
    </recommendedName>
    <alternativeName>
        <fullName evidence="10">Nitric oxide-inducible gene protein</fullName>
    </alternativeName>
</protein>
<dbReference type="InterPro" id="IPR013955">
    <property type="entry name" value="Rep_factor-A_C"/>
</dbReference>
<feature type="region of interest" description="Disordered" evidence="11">
    <location>
        <begin position="821"/>
        <end position="844"/>
    </location>
</feature>
<evidence type="ECO:0000313" key="15">
    <source>
        <dbReference type="Proteomes" id="UP001732720"/>
    </source>
</evidence>
<dbReference type="GO" id="GO:0005737">
    <property type="term" value="C:cytoplasm"/>
    <property type="evidence" value="ECO:0007669"/>
    <property type="project" value="UniProtKB-SubCell"/>
</dbReference>
<dbReference type="AlphaFoldDB" id="A0A8C0X660"/>
<organism evidence="14">
    <name type="scientific">Castor canadensis</name>
    <name type="common">American beaver</name>
    <dbReference type="NCBI Taxonomy" id="51338"/>
    <lineage>
        <taxon>Eukaryota</taxon>
        <taxon>Metazoa</taxon>
        <taxon>Chordata</taxon>
        <taxon>Craniata</taxon>
        <taxon>Vertebrata</taxon>
        <taxon>Euteleostomi</taxon>
        <taxon>Mammalia</taxon>
        <taxon>Eutheria</taxon>
        <taxon>Euarchontoglires</taxon>
        <taxon>Glires</taxon>
        <taxon>Rodentia</taxon>
        <taxon>Castorimorpha</taxon>
        <taxon>Castoridae</taxon>
        <taxon>Castor</taxon>
    </lineage>
</organism>
<feature type="signal peptide" evidence="12">
    <location>
        <begin position="1"/>
        <end position="20"/>
    </location>
</feature>
<keyword evidence="12" id="KW-0732">Signal</keyword>